<dbReference type="Proteomes" id="UP000189703">
    <property type="component" value="Unplaced"/>
</dbReference>
<dbReference type="FunCoup" id="A0A1U8AZ64">
    <property type="interactions" value="43"/>
</dbReference>
<feature type="compositionally biased region" description="Polar residues" evidence="3">
    <location>
        <begin position="154"/>
        <end position="165"/>
    </location>
</feature>
<accession>A0A1U8AZ64</accession>
<dbReference type="InterPro" id="IPR036427">
    <property type="entry name" value="Bromodomain-like_sf"/>
</dbReference>
<dbReference type="OrthoDB" id="1742084at2759"/>
<dbReference type="Gene3D" id="1.20.920.10">
    <property type="entry name" value="Bromodomain-like"/>
    <property type="match status" value="1"/>
</dbReference>
<feature type="region of interest" description="Disordered" evidence="3">
    <location>
        <begin position="397"/>
        <end position="484"/>
    </location>
</feature>
<feature type="region of interest" description="Disordered" evidence="3">
    <location>
        <begin position="109"/>
        <end position="255"/>
    </location>
</feature>
<feature type="domain" description="Bromo" evidence="4">
    <location>
        <begin position="288"/>
        <end position="358"/>
    </location>
</feature>
<dbReference type="PANTHER" id="PTHR37888:SF4">
    <property type="entry name" value="OS07G0565300 PROTEIN"/>
    <property type="match status" value="1"/>
</dbReference>
<evidence type="ECO:0000256" key="3">
    <source>
        <dbReference type="SAM" id="MobiDB-lite"/>
    </source>
</evidence>
<reference evidence="6" key="1">
    <citation type="submission" date="2025-08" db="UniProtKB">
        <authorList>
            <consortium name="RefSeq"/>
        </authorList>
    </citation>
    <scope>IDENTIFICATION</scope>
</reference>
<proteinExistence type="predicted"/>
<feature type="compositionally biased region" description="Basic and acidic residues" evidence="3">
    <location>
        <begin position="189"/>
        <end position="203"/>
    </location>
</feature>
<dbReference type="SUPFAM" id="SSF47370">
    <property type="entry name" value="Bromodomain"/>
    <property type="match status" value="1"/>
</dbReference>
<protein>
    <submittedName>
        <fullName evidence="6">Uncharacterized protein LOC104605637 isoform X1</fullName>
    </submittedName>
</protein>
<evidence type="ECO:0000256" key="2">
    <source>
        <dbReference type="PROSITE-ProRule" id="PRU00035"/>
    </source>
</evidence>
<feature type="compositionally biased region" description="Basic and acidic residues" evidence="3">
    <location>
        <begin position="109"/>
        <end position="125"/>
    </location>
</feature>
<dbReference type="GeneID" id="104605637"/>
<name>A0A1U8AZ64_NELNU</name>
<dbReference type="RefSeq" id="XP_010268783.1">
    <property type="nucleotide sequence ID" value="XM_010270481.2"/>
</dbReference>
<feature type="compositionally biased region" description="Basic residues" evidence="3">
    <location>
        <begin position="213"/>
        <end position="224"/>
    </location>
</feature>
<dbReference type="InterPro" id="IPR001487">
    <property type="entry name" value="Bromodomain"/>
</dbReference>
<evidence type="ECO:0000259" key="4">
    <source>
        <dbReference type="PROSITE" id="PS50014"/>
    </source>
</evidence>
<dbReference type="GO" id="GO:0035267">
    <property type="term" value="C:NuA4 histone acetyltransferase complex"/>
    <property type="evidence" value="ECO:0000318"/>
    <property type="project" value="GO_Central"/>
</dbReference>
<dbReference type="eggNOG" id="ENOG502QUY2">
    <property type="taxonomic scope" value="Eukaryota"/>
</dbReference>
<dbReference type="InParanoid" id="A0A1U8AZ64"/>
<sequence>MESERMADTEMMAMVRWGTWEELVLGGAVLRHGTQDWEAVAAELQARTLYPYCFTAEVCKAKYEDLQERYYGCTGWFEELRKQRVAELKRELEKSEDSIGSLESKLKSLKAERREDRHTDYDSSRTESPVTLGNSVGVEFSGKETSSKDGLSVGSFTEETPTNWSLERKDPTVVSAQEADDVNPVSFEDSERDRKKNTVDKPEITVGADRGGNLRKRRGKRKRKECGGGSKDVKEGSVGESDVLSSADAAAVAVPDKEESTRDCNRCVRSTYDGADVADLIGIFNSIVENDCASTFRRRLDSQRRSRYKRTVRRHLDFDTIRSRIIERSITSTKELFRDLLLLANNAAVFYPKNTRQYKSALALRELAKITFRPYLRDFGREPSSSASEAPALLAEVPTLNPPVKPRSARPCNRKGTGKVAGSEKPIAEATPSRESKKASDATSPVESLAMTKKGVGRPAKVGRGSSRKRTENLSKGRKRTRRS</sequence>
<dbReference type="OMA" id="VGGWGTW"/>
<feature type="compositionally biased region" description="Low complexity" evidence="3">
    <location>
        <begin position="241"/>
        <end position="254"/>
    </location>
</feature>
<keyword evidence="5" id="KW-1185">Reference proteome</keyword>
<dbReference type="AlphaFoldDB" id="A0A1U8AZ64"/>
<evidence type="ECO:0000313" key="5">
    <source>
        <dbReference type="Proteomes" id="UP000189703"/>
    </source>
</evidence>
<keyword evidence="1 2" id="KW-0103">Bromodomain</keyword>
<dbReference type="STRING" id="4432.A0A1U8AZ64"/>
<dbReference type="CDD" id="cd04369">
    <property type="entry name" value="Bromodomain"/>
    <property type="match status" value="1"/>
</dbReference>
<dbReference type="PROSITE" id="PS50014">
    <property type="entry name" value="BROMODOMAIN_2"/>
    <property type="match status" value="1"/>
</dbReference>
<dbReference type="PANTHER" id="PTHR37888">
    <property type="entry name" value="DNA-BINDING BROMODOMAIN-CONTAINING PROTEIN"/>
    <property type="match status" value="1"/>
</dbReference>
<organism evidence="5 6">
    <name type="scientific">Nelumbo nucifera</name>
    <name type="common">Sacred lotus</name>
    <dbReference type="NCBI Taxonomy" id="4432"/>
    <lineage>
        <taxon>Eukaryota</taxon>
        <taxon>Viridiplantae</taxon>
        <taxon>Streptophyta</taxon>
        <taxon>Embryophyta</taxon>
        <taxon>Tracheophyta</taxon>
        <taxon>Spermatophyta</taxon>
        <taxon>Magnoliopsida</taxon>
        <taxon>Proteales</taxon>
        <taxon>Nelumbonaceae</taxon>
        <taxon>Nelumbo</taxon>
    </lineage>
</organism>
<evidence type="ECO:0000256" key="1">
    <source>
        <dbReference type="ARBA" id="ARBA00023117"/>
    </source>
</evidence>
<dbReference type="KEGG" id="nnu:104605637"/>
<gene>
    <name evidence="6" type="primary">LOC104605637</name>
</gene>
<dbReference type="Pfam" id="PF00439">
    <property type="entry name" value="Bromodomain"/>
    <property type="match status" value="1"/>
</dbReference>
<dbReference type="SMART" id="SM00297">
    <property type="entry name" value="BROMO"/>
    <property type="match status" value="1"/>
</dbReference>
<evidence type="ECO:0000313" key="6">
    <source>
        <dbReference type="RefSeq" id="XP_010268783.1"/>
    </source>
</evidence>